<keyword evidence="1" id="KW-0812">Transmembrane</keyword>
<evidence type="ECO:0000256" key="1">
    <source>
        <dbReference type="SAM" id="Phobius"/>
    </source>
</evidence>
<feature type="transmembrane region" description="Helical" evidence="1">
    <location>
        <begin position="141"/>
        <end position="159"/>
    </location>
</feature>
<protein>
    <submittedName>
        <fullName evidence="3">GDYXXLXY domain-containing protein</fullName>
    </submittedName>
</protein>
<feature type="transmembrane region" description="Helical" evidence="1">
    <location>
        <begin position="118"/>
        <end position="135"/>
    </location>
</feature>
<reference evidence="4" key="1">
    <citation type="journal article" date="2019" name="Int. J. Syst. Evol. Microbiol.">
        <title>The Global Catalogue of Microorganisms (GCM) 10K type strain sequencing project: providing services to taxonomists for standard genome sequencing and annotation.</title>
        <authorList>
            <consortium name="The Broad Institute Genomics Platform"/>
            <consortium name="The Broad Institute Genome Sequencing Center for Infectious Disease"/>
            <person name="Wu L."/>
            <person name="Ma J."/>
        </authorList>
    </citation>
    <scope>NUCLEOTIDE SEQUENCE [LARGE SCALE GENOMIC DNA]</scope>
    <source>
        <strain evidence="4">CCUG 62945</strain>
    </source>
</reference>
<dbReference type="Pfam" id="PF14345">
    <property type="entry name" value="GDYXXLXY"/>
    <property type="match status" value="1"/>
</dbReference>
<dbReference type="InterPro" id="IPR025833">
    <property type="entry name" value="GDYXXLXY"/>
</dbReference>
<proteinExistence type="predicted"/>
<feature type="transmembrane region" description="Helical" evidence="1">
    <location>
        <begin position="313"/>
        <end position="332"/>
    </location>
</feature>
<dbReference type="EMBL" id="JBHTBQ010000046">
    <property type="protein sequence ID" value="MFC7422218.1"/>
    <property type="molecule type" value="Genomic_DNA"/>
</dbReference>
<gene>
    <name evidence="3" type="ORF">ACFQNF_20370</name>
</gene>
<feature type="transmembrane region" description="Helical" evidence="1">
    <location>
        <begin position="280"/>
        <end position="306"/>
    </location>
</feature>
<dbReference type="Proteomes" id="UP001596473">
    <property type="component" value="Unassembled WGS sequence"/>
</dbReference>
<dbReference type="RefSeq" id="WP_380190163.1">
    <property type="nucleotide sequence ID" value="NZ_JBHTBQ010000046.1"/>
</dbReference>
<feature type="transmembrane region" description="Helical" evidence="1">
    <location>
        <begin position="171"/>
        <end position="190"/>
    </location>
</feature>
<feature type="domain" description="DUF4401" evidence="2">
    <location>
        <begin position="30"/>
        <end position="357"/>
    </location>
</feature>
<feature type="transmembrane region" description="Helical" evidence="1">
    <location>
        <begin position="253"/>
        <end position="274"/>
    </location>
</feature>
<evidence type="ECO:0000259" key="2">
    <source>
        <dbReference type="Pfam" id="PF14351"/>
    </source>
</evidence>
<keyword evidence="4" id="KW-1185">Reference proteome</keyword>
<keyword evidence="1" id="KW-0472">Membrane</keyword>
<feature type="transmembrane region" description="Helical" evidence="1">
    <location>
        <begin position="380"/>
        <end position="398"/>
    </location>
</feature>
<feature type="transmembrane region" description="Helical" evidence="1">
    <location>
        <begin position="64"/>
        <end position="82"/>
    </location>
</feature>
<dbReference type="Pfam" id="PF14351">
    <property type="entry name" value="DUF4401"/>
    <property type="match status" value="1"/>
</dbReference>
<feature type="transmembrane region" description="Helical" evidence="1">
    <location>
        <begin position="338"/>
        <end position="360"/>
    </location>
</feature>
<feature type="transmembrane region" description="Helical" evidence="1">
    <location>
        <begin position="94"/>
        <end position="111"/>
    </location>
</feature>
<sequence length="535" mass="57069">MSDQAQFLKQAIAAGLLPSDARVETPESRPWPVVLLTALGAWLAAIPLLIVVGLMLGDTIMHNVAGPYIVGLMVLAAAILLLRGQDIPLFVEQLAIPALIVGSSLLAYGLFEHLPSALACTMLALLAGGLTWAIPRPWLRVLLGAASAALTGSAILIYMKNGHNAYAELWIALHALLLLWLLAIAVQHVLLIDGAKALAAAAFESFFTGWLLVTLAGLAFSSGMTFLVGASLSNSVFADVMNEVAPQSVTTSGLFALSSSLLTLAAGFLLWRSWPALRPYAAAVLILLVLAWFMPALGAVLLGLSISLIAGRWRIASTAGLAAAWIIGAFYYQLNWSLANKALLFMLAGSLLAAIAWRALAPKASTPAPPAQSINPRQKIGIALTAASVLLVANIGIWQKEDLIAHGQPLYISLAPVDPRSLMQGDFMQLNFQIPFDTPSVGDISNPSRPFIIMKRDKQNIGSARRIDHGEPLAADEFKIELSPKNGSWVIVSDAWFFKEGEANRWAQARYGEFRVMPDGKALLVGLKGEGLKGL</sequence>
<accession>A0ABW2R3L3</accession>
<keyword evidence="1" id="KW-1133">Transmembrane helix</keyword>
<organism evidence="3 4">
    <name type="scientific">Iodobacter arcticus</name>
    <dbReference type="NCBI Taxonomy" id="590593"/>
    <lineage>
        <taxon>Bacteria</taxon>
        <taxon>Pseudomonadati</taxon>
        <taxon>Pseudomonadota</taxon>
        <taxon>Betaproteobacteria</taxon>
        <taxon>Neisseriales</taxon>
        <taxon>Chitinibacteraceae</taxon>
        <taxon>Iodobacter</taxon>
    </lineage>
</organism>
<feature type="transmembrane region" description="Helical" evidence="1">
    <location>
        <begin position="33"/>
        <end position="57"/>
    </location>
</feature>
<dbReference type="InterPro" id="IPR025513">
    <property type="entry name" value="DUF4401"/>
</dbReference>
<evidence type="ECO:0000313" key="4">
    <source>
        <dbReference type="Proteomes" id="UP001596473"/>
    </source>
</evidence>
<comment type="caution">
    <text evidence="3">The sequence shown here is derived from an EMBL/GenBank/DDBJ whole genome shotgun (WGS) entry which is preliminary data.</text>
</comment>
<name>A0ABW2R3L3_9NEIS</name>
<evidence type="ECO:0000313" key="3">
    <source>
        <dbReference type="EMBL" id="MFC7422218.1"/>
    </source>
</evidence>